<protein>
    <submittedName>
        <fullName evidence="3">Uncharacterized protein</fullName>
    </submittedName>
</protein>
<keyword evidence="2" id="KW-0812">Transmembrane</keyword>
<dbReference type="Proteomes" id="UP000823775">
    <property type="component" value="Unassembled WGS sequence"/>
</dbReference>
<name>A0ABS8W326_DATST</name>
<feature type="compositionally biased region" description="Polar residues" evidence="1">
    <location>
        <begin position="1"/>
        <end position="11"/>
    </location>
</feature>
<dbReference type="EMBL" id="JACEIK010006221">
    <property type="protein sequence ID" value="MCE2055291.1"/>
    <property type="molecule type" value="Genomic_DNA"/>
</dbReference>
<keyword evidence="2" id="KW-0472">Membrane</keyword>
<comment type="caution">
    <text evidence="3">The sequence shown here is derived from an EMBL/GenBank/DDBJ whole genome shotgun (WGS) entry which is preliminary data.</text>
</comment>
<evidence type="ECO:0000313" key="4">
    <source>
        <dbReference type="Proteomes" id="UP000823775"/>
    </source>
</evidence>
<evidence type="ECO:0000313" key="3">
    <source>
        <dbReference type="EMBL" id="MCE2055291.1"/>
    </source>
</evidence>
<keyword evidence="2" id="KW-1133">Transmembrane helix</keyword>
<reference evidence="3 4" key="1">
    <citation type="journal article" date="2021" name="BMC Genomics">
        <title>Datura genome reveals duplications of psychoactive alkaloid biosynthetic genes and high mutation rate following tissue culture.</title>
        <authorList>
            <person name="Rajewski A."/>
            <person name="Carter-House D."/>
            <person name="Stajich J."/>
            <person name="Litt A."/>
        </authorList>
    </citation>
    <scope>NUCLEOTIDE SEQUENCE [LARGE SCALE GENOMIC DNA]</scope>
    <source>
        <strain evidence="3">AR-01</strain>
    </source>
</reference>
<gene>
    <name evidence="3" type="ORF">HAX54_042360</name>
</gene>
<proteinExistence type="predicted"/>
<sequence length="117" mass="12637">MGGQMQQSNPAATAVYDHPGNAGPVGDAGDVVMARWLQSAGLQHLASSLASTGVDHRLLPNLLMQILRIHTRHVVVILSALIPLVLLVGLSLPLTTNVVSENTIVDYLFTSWTLWFR</sequence>
<evidence type="ECO:0000256" key="2">
    <source>
        <dbReference type="SAM" id="Phobius"/>
    </source>
</evidence>
<feature type="region of interest" description="Disordered" evidence="1">
    <location>
        <begin position="1"/>
        <end position="21"/>
    </location>
</feature>
<keyword evidence="4" id="KW-1185">Reference proteome</keyword>
<feature type="transmembrane region" description="Helical" evidence="2">
    <location>
        <begin position="74"/>
        <end position="92"/>
    </location>
</feature>
<accession>A0ABS8W326</accession>
<evidence type="ECO:0000256" key="1">
    <source>
        <dbReference type="SAM" id="MobiDB-lite"/>
    </source>
</evidence>
<organism evidence="3 4">
    <name type="scientific">Datura stramonium</name>
    <name type="common">Jimsonweed</name>
    <name type="synonym">Common thornapple</name>
    <dbReference type="NCBI Taxonomy" id="4076"/>
    <lineage>
        <taxon>Eukaryota</taxon>
        <taxon>Viridiplantae</taxon>
        <taxon>Streptophyta</taxon>
        <taxon>Embryophyta</taxon>
        <taxon>Tracheophyta</taxon>
        <taxon>Spermatophyta</taxon>
        <taxon>Magnoliopsida</taxon>
        <taxon>eudicotyledons</taxon>
        <taxon>Gunneridae</taxon>
        <taxon>Pentapetalae</taxon>
        <taxon>asterids</taxon>
        <taxon>lamiids</taxon>
        <taxon>Solanales</taxon>
        <taxon>Solanaceae</taxon>
        <taxon>Solanoideae</taxon>
        <taxon>Datureae</taxon>
        <taxon>Datura</taxon>
    </lineage>
</organism>